<sequence>MKMCEEEELYWFKRSHEKWLLEGDVNTEFFHKVGNGRKRRKQILSLDNEGSTIEGDAALLEHATQYYKQLFGPAPGNILPIDPNLWLDDEKVTEEDNLLLTQPFSESEIKYALFQMEKNKAAGPDKIPIDFYQCCWEVIKQDILDLF</sequence>
<dbReference type="AlphaFoldDB" id="A0A8T0N6J2"/>
<dbReference type="EMBL" id="CM029054">
    <property type="protein sequence ID" value="KAG2543922.1"/>
    <property type="molecule type" value="Genomic_DNA"/>
</dbReference>
<evidence type="ECO:0000313" key="1">
    <source>
        <dbReference type="EMBL" id="KAG2543922.1"/>
    </source>
</evidence>
<accession>A0A8T0N6J2</accession>
<organism evidence="1 2">
    <name type="scientific">Panicum virgatum</name>
    <name type="common">Blackwell switchgrass</name>
    <dbReference type="NCBI Taxonomy" id="38727"/>
    <lineage>
        <taxon>Eukaryota</taxon>
        <taxon>Viridiplantae</taxon>
        <taxon>Streptophyta</taxon>
        <taxon>Embryophyta</taxon>
        <taxon>Tracheophyta</taxon>
        <taxon>Spermatophyta</taxon>
        <taxon>Magnoliopsida</taxon>
        <taxon>Liliopsida</taxon>
        <taxon>Poales</taxon>
        <taxon>Poaceae</taxon>
        <taxon>PACMAD clade</taxon>
        <taxon>Panicoideae</taxon>
        <taxon>Panicodae</taxon>
        <taxon>Paniceae</taxon>
        <taxon>Panicinae</taxon>
        <taxon>Panicum</taxon>
        <taxon>Panicum sect. Hiantes</taxon>
    </lineage>
</organism>
<proteinExistence type="predicted"/>
<evidence type="ECO:0000313" key="2">
    <source>
        <dbReference type="Proteomes" id="UP000823388"/>
    </source>
</evidence>
<protein>
    <submittedName>
        <fullName evidence="1">Uncharacterized protein</fullName>
    </submittedName>
</protein>
<gene>
    <name evidence="1" type="ORF">PVAP13_9NG777477</name>
</gene>
<comment type="caution">
    <text evidence="1">The sequence shown here is derived from an EMBL/GenBank/DDBJ whole genome shotgun (WGS) entry which is preliminary data.</text>
</comment>
<reference evidence="1" key="1">
    <citation type="submission" date="2020-05" db="EMBL/GenBank/DDBJ databases">
        <title>WGS assembly of Panicum virgatum.</title>
        <authorList>
            <person name="Lovell J.T."/>
            <person name="Jenkins J."/>
            <person name="Shu S."/>
            <person name="Juenger T.E."/>
            <person name="Schmutz J."/>
        </authorList>
    </citation>
    <scope>NUCLEOTIDE SEQUENCE</scope>
    <source>
        <strain evidence="1">AP13</strain>
    </source>
</reference>
<name>A0A8T0N6J2_PANVG</name>
<dbReference type="Proteomes" id="UP000823388">
    <property type="component" value="Chromosome 9N"/>
</dbReference>
<keyword evidence="2" id="KW-1185">Reference proteome</keyword>